<dbReference type="InterPro" id="IPR018300">
    <property type="entry name" value="Aminotrans_IV_CS"/>
</dbReference>
<dbReference type="GO" id="GO:0009082">
    <property type="term" value="P:branched-chain amino acid biosynthetic process"/>
    <property type="evidence" value="ECO:0007669"/>
    <property type="project" value="UniProtKB-KW"/>
</dbReference>
<evidence type="ECO:0000256" key="10">
    <source>
        <dbReference type="ARBA" id="ARBA00022898"/>
    </source>
</evidence>
<comment type="pathway">
    <text evidence="3 17">Amino-acid biosynthesis; L-isoleucine biosynthesis; L-isoleucine from 2-oxobutanoate: step 4/4.</text>
</comment>
<dbReference type="CDD" id="cd01558">
    <property type="entry name" value="D-AAT_like"/>
    <property type="match status" value="1"/>
</dbReference>
<dbReference type="InterPro" id="IPR005785">
    <property type="entry name" value="B_amino_transI"/>
</dbReference>
<comment type="cofactor">
    <cofactor evidence="1 16">
        <name>pyridoxal 5'-phosphate</name>
        <dbReference type="ChEBI" id="CHEBI:597326"/>
    </cofactor>
</comment>
<dbReference type="InterPro" id="IPR043132">
    <property type="entry name" value="BCAT-like_C"/>
</dbReference>
<dbReference type="GO" id="GO:0004084">
    <property type="term" value="F:branched-chain-amino-acid transaminase activity"/>
    <property type="evidence" value="ECO:0007669"/>
    <property type="project" value="UniProtKB-EC"/>
</dbReference>
<evidence type="ECO:0000256" key="8">
    <source>
        <dbReference type="ARBA" id="ARBA00022605"/>
    </source>
</evidence>
<keyword evidence="19" id="KW-1185">Reference proteome</keyword>
<evidence type="ECO:0000256" key="3">
    <source>
        <dbReference type="ARBA" id="ARBA00004824"/>
    </source>
</evidence>
<evidence type="ECO:0000256" key="14">
    <source>
        <dbReference type="ARBA" id="ARBA00049229"/>
    </source>
</evidence>
<dbReference type="EMBL" id="BMEL01000001">
    <property type="protein sequence ID" value="GGF12937.1"/>
    <property type="molecule type" value="Genomic_DNA"/>
</dbReference>
<keyword evidence="9 17" id="KW-0808">Transferase</keyword>
<evidence type="ECO:0000256" key="7">
    <source>
        <dbReference type="ARBA" id="ARBA00022576"/>
    </source>
</evidence>
<protein>
    <recommendedName>
        <fullName evidence="17">Branched-chain-amino-acid aminotransferase</fullName>
        <shortName evidence="17">BCAT</shortName>
        <ecNumber evidence="17">2.6.1.42</ecNumber>
    </recommendedName>
</protein>
<comment type="function">
    <text evidence="2 17">Acts on leucine, isoleucine and valine.</text>
</comment>
<name>A0A917B0S0_HALAA</name>
<dbReference type="PANTHER" id="PTHR42743:SF11">
    <property type="entry name" value="AMINODEOXYCHORISMATE LYASE"/>
    <property type="match status" value="1"/>
</dbReference>
<dbReference type="Pfam" id="PF01063">
    <property type="entry name" value="Aminotran_4"/>
    <property type="match status" value="1"/>
</dbReference>
<dbReference type="AlphaFoldDB" id="A0A917B0S0"/>
<dbReference type="EC" id="2.6.1.42" evidence="17"/>
<dbReference type="NCBIfam" id="NF005146">
    <property type="entry name" value="PRK06606.1"/>
    <property type="match status" value="1"/>
</dbReference>
<dbReference type="FunFam" id="3.30.470.10:FF:000006">
    <property type="entry name" value="Branched-chain-amino-acid aminotransferase"/>
    <property type="match status" value="1"/>
</dbReference>
<dbReference type="NCBIfam" id="NF006185">
    <property type="entry name" value="PRK08320.1"/>
    <property type="match status" value="1"/>
</dbReference>
<evidence type="ECO:0000256" key="4">
    <source>
        <dbReference type="ARBA" id="ARBA00004931"/>
    </source>
</evidence>
<dbReference type="Gene3D" id="3.30.470.10">
    <property type="match status" value="1"/>
</dbReference>
<comment type="similarity">
    <text evidence="6 15">Belongs to the class-IV pyridoxal-phosphate-dependent aminotransferase family.</text>
</comment>
<accession>A0A917B0S0</accession>
<dbReference type="InterPro" id="IPR043131">
    <property type="entry name" value="BCAT-like_N"/>
</dbReference>
<evidence type="ECO:0000256" key="17">
    <source>
        <dbReference type="RuleBase" id="RU364094"/>
    </source>
</evidence>
<proteinExistence type="inferred from homology"/>
<comment type="catalytic activity">
    <reaction evidence="14 17">
        <text>L-leucine + 2-oxoglutarate = 4-methyl-2-oxopentanoate + L-glutamate</text>
        <dbReference type="Rhea" id="RHEA:18321"/>
        <dbReference type="ChEBI" id="CHEBI:16810"/>
        <dbReference type="ChEBI" id="CHEBI:17865"/>
        <dbReference type="ChEBI" id="CHEBI:29985"/>
        <dbReference type="ChEBI" id="CHEBI:57427"/>
        <dbReference type="EC" id="2.6.1.42"/>
    </reaction>
</comment>
<organism evidence="18 19">
    <name type="scientific">Halobacillus andaensis</name>
    <dbReference type="NCBI Taxonomy" id="1176239"/>
    <lineage>
        <taxon>Bacteria</taxon>
        <taxon>Bacillati</taxon>
        <taxon>Bacillota</taxon>
        <taxon>Bacilli</taxon>
        <taxon>Bacillales</taxon>
        <taxon>Bacillaceae</taxon>
        <taxon>Halobacillus</taxon>
    </lineage>
</organism>
<dbReference type="GO" id="GO:0005829">
    <property type="term" value="C:cytosol"/>
    <property type="evidence" value="ECO:0007669"/>
    <property type="project" value="TreeGrafter"/>
</dbReference>
<sequence>MSSQWIYLSGEYVDKNEAVVSVYDHGFLYGDGVFEGIRVYEGNIFKLDEHLNRLYDSAKSIMLHIPYEKEELEQIIAETVRKNQLETAYIRVVVSRGSGNLGLDPSSCANPRVVVIAEALALFPKELYERGVRLASVSSRRNRPDVLPPQVKSLNYLNNILVKLEANQAGVDEALMLNDQGYVTEGSADNIFIVKNGTIYTPPVYLGALEGITRNAIIDLAEEHGYKVKQEPFTRHDVYVADEVFLTGTAAEVIAVVEVDQRKVGDGSPGAVTNHLLSEFRKITTTDGYQVYSSKGKAQVS</sequence>
<evidence type="ECO:0000256" key="11">
    <source>
        <dbReference type="ARBA" id="ARBA00023304"/>
    </source>
</evidence>
<dbReference type="NCBIfam" id="TIGR01122">
    <property type="entry name" value="ilvE_I"/>
    <property type="match status" value="1"/>
</dbReference>
<evidence type="ECO:0000256" key="1">
    <source>
        <dbReference type="ARBA" id="ARBA00001933"/>
    </source>
</evidence>
<keyword evidence="11 17" id="KW-0100">Branched-chain amino acid biosynthesis</keyword>
<evidence type="ECO:0000313" key="19">
    <source>
        <dbReference type="Proteomes" id="UP000660110"/>
    </source>
</evidence>
<evidence type="ECO:0000256" key="5">
    <source>
        <dbReference type="ARBA" id="ARBA00005072"/>
    </source>
</evidence>
<dbReference type="InterPro" id="IPR036038">
    <property type="entry name" value="Aminotransferase-like"/>
</dbReference>
<dbReference type="GO" id="GO:0008652">
    <property type="term" value="P:amino acid biosynthetic process"/>
    <property type="evidence" value="ECO:0007669"/>
    <property type="project" value="UniProtKB-KW"/>
</dbReference>
<reference evidence="18" key="1">
    <citation type="journal article" date="2014" name="Int. J. Syst. Evol. Microbiol.">
        <title>Complete genome sequence of Corynebacterium casei LMG S-19264T (=DSM 44701T), isolated from a smear-ripened cheese.</title>
        <authorList>
            <consortium name="US DOE Joint Genome Institute (JGI-PGF)"/>
            <person name="Walter F."/>
            <person name="Albersmeier A."/>
            <person name="Kalinowski J."/>
            <person name="Ruckert C."/>
        </authorList>
    </citation>
    <scope>NUCLEOTIDE SEQUENCE</scope>
    <source>
        <strain evidence="18">CGMCC 1.12153</strain>
    </source>
</reference>
<comment type="pathway">
    <text evidence="5 17">Amino-acid biosynthesis; L-leucine biosynthesis; L-leucine from 3-methyl-2-oxobutanoate: step 4/4.</text>
</comment>
<dbReference type="RefSeq" id="WP_188376315.1">
    <property type="nucleotide sequence ID" value="NZ_BMEL01000001.1"/>
</dbReference>
<evidence type="ECO:0000313" key="18">
    <source>
        <dbReference type="EMBL" id="GGF12937.1"/>
    </source>
</evidence>
<dbReference type="InterPro" id="IPR050571">
    <property type="entry name" value="Class-IV_PLP-Dep_Aminotrnsfr"/>
</dbReference>
<gene>
    <name evidence="17 18" type="primary">ilvE</name>
    <name evidence="18" type="ORF">GCM10010954_09600</name>
</gene>
<comment type="pathway">
    <text evidence="4 17">Amino-acid biosynthesis; L-valine biosynthesis; L-valine from pyruvate: step 4/4.</text>
</comment>
<dbReference type="PROSITE" id="PS00770">
    <property type="entry name" value="AA_TRANSFER_CLASS_4"/>
    <property type="match status" value="1"/>
</dbReference>
<comment type="catalytic activity">
    <reaction evidence="12 17">
        <text>L-valine + 2-oxoglutarate = 3-methyl-2-oxobutanoate + L-glutamate</text>
        <dbReference type="Rhea" id="RHEA:24813"/>
        <dbReference type="ChEBI" id="CHEBI:11851"/>
        <dbReference type="ChEBI" id="CHEBI:16810"/>
        <dbReference type="ChEBI" id="CHEBI:29985"/>
        <dbReference type="ChEBI" id="CHEBI:57762"/>
        <dbReference type="EC" id="2.6.1.42"/>
    </reaction>
</comment>
<dbReference type="FunFam" id="3.20.10.10:FF:000008">
    <property type="entry name" value="Branched-chain-amino-acid aminotransferase"/>
    <property type="match status" value="1"/>
</dbReference>
<dbReference type="SUPFAM" id="SSF56752">
    <property type="entry name" value="D-aminoacid aminotransferase-like PLP-dependent enzymes"/>
    <property type="match status" value="1"/>
</dbReference>
<evidence type="ECO:0000256" key="6">
    <source>
        <dbReference type="ARBA" id="ARBA00009320"/>
    </source>
</evidence>
<comment type="caution">
    <text evidence="18">The sequence shown here is derived from an EMBL/GenBank/DDBJ whole genome shotgun (WGS) entry which is preliminary data.</text>
</comment>
<dbReference type="PANTHER" id="PTHR42743">
    <property type="entry name" value="AMINO-ACID AMINOTRANSFERASE"/>
    <property type="match status" value="1"/>
</dbReference>
<keyword evidence="7 17" id="KW-0032">Aminotransferase</keyword>
<evidence type="ECO:0000256" key="15">
    <source>
        <dbReference type="RuleBase" id="RU004106"/>
    </source>
</evidence>
<evidence type="ECO:0000256" key="2">
    <source>
        <dbReference type="ARBA" id="ARBA00003109"/>
    </source>
</evidence>
<reference evidence="18" key="2">
    <citation type="submission" date="2020-09" db="EMBL/GenBank/DDBJ databases">
        <authorList>
            <person name="Sun Q."/>
            <person name="Zhou Y."/>
        </authorList>
    </citation>
    <scope>NUCLEOTIDE SEQUENCE</scope>
    <source>
        <strain evidence="18">CGMCC 1.12153</strain>
    </source>
</reference>
<keyword evidence="8 17" id="KW-0028">Amino-acid biosynthesis</keyword>
<dbReference type="Proteomes" id="UP000660110">
    <property type="component" value="Unassembled WGS sequence"/>
</dbReference>
<comment type="catalytic activity">
    <reaction evidence="13 17">
        <text>L-isoleucine + 2-oxoglutarate = (S)-3-methyl-2-oxopentanoate + L-glutamate</text>
        <dbReference type="Rhea" id="RHEA:24801"/>
        <dbReference type="ChEBI" id="CHEBI:16810"/>
        <dbReference type="ChEBI" id="CHEBI:29985"/>
        <dbReference type="ChEBI" id="CHEBI:35146"/>
        <dbReference type="ChEBI" id="CHEBI:58045"/>
        <dbReference type="EC" id="2.6.1.42"/>
    </reaction>
</comment>
<dbReference type="InterPro" id="IPR001544">
    <property type="entry name" value="Aminotrans_IV"/>
</dbReference>
<evidence type="ECO:0000256" key="9">
    <source>
        <dbReference type="ARBA" id="ARBA00022679"/>
    </source>
</evidence>
<evidence type="ECO:0000256" key="12">
    <source>
        <dbReference type="ARBA" id="ARBA00048212"/>
    </source>
</evidence>
<evidence type="ECO:0000256" key="13">
    <source>
        <dbReference type="ARBA" id="ARBA00048798"/>
    </source>
</evidence>
<evidence type="ECO:0000256" key="16">
    <source>
        <dbReference type="RuleBase" id="RU004516"/>
    </source>
</evidence>
<keyword evidence="10 16" id="KW-0663">Pyridoxal phosphate</keyword>
<dbReference type="Gene3D" id="3.20.10.10">
    <property type="entry name" value="D-amino Acid Aminotransferase, subunit A, domain 2"/>
    <property type="match status" value="1"/>
</dbReference>